<name>A0ACC2WY94_9TREE</name>
<gene>
    <name evidence="1" type="ORF">QFC22_004890</name>
</gene>
<dbReference type="EMBL" id="JASBWU010000014">
    <property type="protein sequence ID" value="KAJ9116448.1"/>
    <property type="molecule type" value="Genomic_DNA"/>
</dbReference>
<organism evidence="1 2">
    <name type="scientific">Naganishia vaughanmartiniae</name>
    <dbReference type="NCBI Taxonomy" id="1424756"/>
    <lineage>
        <taxon>Eukaryota</taxon>
        <taxon>Fungi</taxon>
        <taxon>Dikarya</taxon>
        <taxon>Basidiomycota</taxon>
        <taxon>Agaricomycotina</taxon>
        <taxon>Tremellomycetes</taxon>
        <taxon>Filobasidiales</taxon>
        <taxon>Filobasidiaceae</taxon>
        <taxon>Naganishia</taxon>
    </lineage>
</organism>
<protein>
    <submittedName>
        <fullName evidence="1">Uncharacterized protein</fullName>
    </submittedName>
</protein>
<accession>A0ACC2WY94</accession>
<comment type="caution">
    <text evidence="1">The sequence shown here is derived from an EMBL/GenBank/DDBJ whole genome shotgun (WGS) entry which is preliminary data.</text>
</comment>
<evidence type="ECO:0000313" key="1">
    <source>
        <dbReference type="EMBL" id="KAJ9116448.1"/>
    </source>
</evidence>
<reference evidence="1" key="1">
    <citation type="submission" date="2023-04" db="EMBL/GenBank/DDBJ databases">
        <title>Draft Genome sequencing of Naganishia species isolated from polar environments using Oxford Nanopore Technology.</title>
        <authorList>
            <person name="Leo P."/>
            <person name="Venkateswaran K."/>
        </authorList>
    </citation>
    <scope>NUCLEOTIDE SEQUENCE</scope>
    <source>
        <strain evidence="1">MNA-CCFEE 5425</strain>
    </source>
</reference>
<keyword evidence="2" id="KW-1185">Reference proteome</keyword>
<sequence length="546" mass="59291">MPLKHQIGGHAGVSSDESGTLVIKPAAPREIAFYQLLHSLPPAPKNLQILAAVNPGTQETTITADDGAPNLQQNEPEHSLIRREILLAGLAKFLPKFYGTLKVESAPIPSGTAKEPPTQASDEAGSPHAGGETKVKSKPVEASSECIIIQNLTTPFLRPCIMDIKLGTTLYDPEDPSLTEAKRLKMEEKMRVRSSTKTGMAITGFQTWNAQEEKYVPRSREDCGKLKPEELAGAFVDYWSLGGTEPESVLDFPLDASDVAGTGAGIKHGQNDAEGGDRGDVLPNEHQEDAIGSVGVNVTSTYSTGLTKSPQPDSHLLNTIRSLRALQKTLERFYTLISHLEIRFIGASLLIIYEGDPSRLQQAWRLTDRGVSRGDGLDEDDAVEEDGFSDIEGEEEESAENGLPQGKKRRKSFFANVFGGFGAERGDGSQGFGLLDGSPPVSPRRLHAQLINNQSATQTDALSHTNTAEEDESIDRSDDEESEDEERIPDSDAKDRLPRPFTIRLIDFAHTRLADGEGPDLGFLQGVRAVIALVEGRIRQLEKDAV</sequence>
<dbReference type="Proteomes" id="UP001243375">
    <property type="component" value="Unassembled WGS sequence"/>
</dbReference>
<proteinExistence type="predicted"/>
<evidence type="ECO:0000313" key="2">
    <source>
        <dbReference type="Proteomes" id="UP001243375"/>
    </source>
</evidence>